<evidence type="ECO:0000313" key="3">
    <source>
        <dbReference type="EMBL" id="MDN3919081.1"/>
    </source>
</evidence>
<evidence type="ECO:0000313" key="4">
    <source>
        <dbReference type="Proteomes" id="UP001228044"/>
    </source>
</evidence>
<keyword evidence="3" id="KW-0675">Receptor</keyword>
<reference evidence="3 4" key="1">
    <citation type="submission" date="2023-06" db="EMBL/GenBank/DDBJ databases">
        <title>Pelomonas sp. PFR6 16S ribosomal RNA gene Genome sequencing and assembly.</title>
        <authorList>
            <person name="Woo H."/>
        </authorList>
    </citation>
    <scope>NUCLEOTIDE SEQUENCE [LARGE SCALE GENOMIC DNA]</scope>
    <source>
        <strain evidence="3 4">PFR6</strain>
    </source>
</reference>
<proteinExistence type="predicted"/>
<dbReference type="PANTHER" id="PTHR30535">
    <property type="entry name" value="VITAMIN B12-BINDING PROTEIN"/>
    <property type="match status" value="1"/>
</dbReference>
<dbReference type="InterPro" id="IPR050902">
    <property type="entry name" value="ABC_Transporter_SBP"/>
</dbReference>
<protein>
    <submittedName>
        <fullName evidence="3">Helical backbone metal receptor</fullName>
    </submittedName>
</protein>
<dbReference type="NCBIfam" id="NF038402">
    <property type="entry name" value="TroA_like"/>
    <property type="match status" value="1"/>
</dbReference>
<dbReference type="Pfam" id="PF01497">
    <property type="entry name" value="Peripla_BP_2"/>
    <property type="match status" value="1"/>
</dbReference>
<dbReference type="RefSeq" id="WP_290357397.1">
    <property type="nucleotide sequence ID" value="NZ_JAUHHC010000001.1"/>
</dbReference>
<dbReference type="SUPFAM" id="SSF53807">
    <property type="entry name" value="Helical backbone' metal receptor"/>
    <property type="match status" value="1"/>
</dbReference>
<dbReference type="PROSITE" id="PS50983">
    <property type="entry name" value="FE_B12_PBP"/>
    <property type="match status" value="1"/>
</dbReference>
<keyword evidence="4" id="KW-1185">Reference proteome</keyword>
<accession>A0ABT8DSF2</accession>
<name>A0ABT8DSF2_9BURK</name>
<sequence length="256" mass="28126">MRAAPPRIASLVPSITELLVALGLAPFLVARTGFCIHPAEALREVPKVGGTKDVNLDKLRRLAPSHVIVNIDENRLETVQALREFVPNIVVTHPQGPADNLVLLEQLRESFGHLPGVAARGTELAAELQAALARCRSRPWPGERVLYLIWREPWMTVARDTYISRMLAEVGWRSWPEVDGGERGAARYPVLGGEESWLAGIERVLLSSEPYRFGAKHLPLAAALCPNARVQLVDGELLSWYGPRAAAGLDYLRGLA</sequence>
<dbReference type="PANTHER" id="PTHR30535:SF35">
    <property type="entry name" value="PERIPLASMIC BINDING PROTEIN"/>
    <property type="match status" value="1"/>
</dbReference>
<keyword evidence="1" id="KW-0732">Signal</keyword>
<comment type="caution">
    <text evidence="3">The sequence shown here is derived from an EMBL/GenBank/DDBJ whole genome shotgun (WGS) entry which is preliminary data.</text>
</comment>
<dbReference type="Proteomes" id="UP001228044">
    <property type="component" value="Unassembled WGS sequence"/>
</dbReference>
<dbReference type="Gene3D" id="3.40.50.1980">
    <property type="entry name" value="Nitrogenase molybdenum iron protein domain"/>
    <property type="match status" value="2"/>
</dbReference>
<dbReference type="InterPro" id="IPR002491">
    <property type="entry name" value="ABC_transptr_periplasmic_BD"/>
</dbReference>
<evidence type="ECO:0000256" key="1">
    <source>
        <dbReference type="ARBA" id="ARBA00022729"/>
    </source>
</evidence>
<feature type="domain" description="Fe/B12 periplasmic-binding" evidence="2">
    <location>
        <begin position="7"/>
        <end position="256"/>
    </location>
</feature>
<evidence type="ECO:0000259" key="2">
    <source>
        <dbReference type="PROSITE" id="PS50983"/>
    </source>
</evidence>
<gene>
    <name evidence="3" type="ORF">QWJ38_02195</name>
</gene>
<dbReference type="EMBL" id="JAUHHC010000001">
    <property type="protein sequence ID" value="MDN3919081.1"/>
    <property type="molecule type" value="Genomic_DNA"/>
</dbReference>
<organism evidence="3 4">
    <name type="scientific">Roseateles violae</name>
    <dbReference type="NCBI Taxonomy" id="3058042"/>
    <lineage>
        <taxon>Bacteria</taxon>
        <taxon>Pseudomonadati</taxon>
        <taxon>Pseudomonadota</taxon>
        <taxon>Betaproteobacteria</taxon>
        <taxon>Burkholderiales</taxon>
        <taxon>Sphaerotilaceae</taxon>
        <taxon>Roseateles</taxon>
    </lineage>
</organism>
<dbReference type="InterPro" id="IPR054828">
    <property type="entry name" value="Vit_B12_bind_prot"/>
</dbReference>